<dbReference type="Pfam" id="PF01969">
    <property type="entry name" value="Ni_insertion"/>
    <property type="match status" value="1"/>
</dbReference>
<evidence type="ECO:0000313" key="3">
    <source>
        <dbReference type="EMBL" id="GFH58880.1"/>
    </source>
</evidence>
<dbReference type="AlphaFoldDB" id="A0AAD3HCT6"/>
<dbReference type="InterPro" id="IPR002822">
    <property type="entry name" value="Ni_insertion"/>
</dbReference>
<sequence length="598" mass="65946">MSLMRSKKLHAHFDCFSGAAGDMMMASCIDAASCLLKDSSYKSYTSDLSFSSTDELLNLIQDNLKNGIPEIKDEFGLIMKRVWRGGMGSIAATKVDVTSIYEHKAAPVPQKDDGDDIQNTSFEVHDHSHEHGHSHSHGNTHSGPLRNLPQIRKMLEESSPEHIPPIVAKLAIETFTKLAIAESFTHGSTNENTVHFHEVGAIDSIVDIIGTLLCLYHLNVDLEGEISVSSSPLPMGEGTVWTDHGQLPVPAFATMRLMMGMKTCPGPGANSQTITGELVTPTAAALLRVLTGIDESSHGGRMGRAPNMIPRAIGLGAGTKDFIKFPNVVRLILGSHVGLDQHECFVKKETEGEELSSKLDGHHSHSHDHHRNIGISKEDTSAEEPSIHHSHVHEHMHEHSHVHSVNDDKSNQEISTKDQSSHHNHQHSHDHSHIHTHKKSEEDGEWNVDKLTLLQANLDDITSEHLAFAMDLLIESGAVDAWVGHIVMKKNRSAHQLNCLYHSNKGESMDEKMLDIIFRHTTTLGIRIQRDVERISLKRSMLSVKTEYGDINVKVGTLGSENVSLKAEFEDCKKISIETGIPIKAISDLAVQLAKQKI</sequence>
<dbReference type="PANTHER" id="PTHR36566:SF1">
    <property type="entry name" value="PYRIDINIUM-3,5-BISTHIOCARBOXYLIC ACID MONONUCLEOTIDE NICKEL INSERTION PROTEIN"/>
    <property type="match status" value="1"/>
</dbReference>
<reference evidence="3 4" key="1">
    <citation type="journal article" date="2021" name="Sci. Rep.">
        <title>The genome of the diatom Chaetoceros tenuissimus carries an ancient integrated fragment of an extant virus.</title>
        <authorList>
            <person name="Hongo Y."/>
            <person name="Kimura K."/>
            <person name="Takaki Y."/>
            <person name="Yoshida Y."/>
            <person name="Baba S."/>
            <person name="Kobayashi G."/>
            <person name="Nagasaki K."/>
            <person name="Hano T."/>
            <person name="Tomaru Y."/>
        </authorList>
    </citation>
    <scope>NUCLEOTIDE SEQUENCE [LARGE SCALE GENOMIC DNA]</scope>
    <source>
        <strain evidence="3 4">NIES-3715</strain>
    </source>
</reference>
<organism evidence="3 4">
    <name type="scientific">Chaetoceros tenuissimus</name>
    <dbReference type="NCBI Taxonomy" id="426638"/>
    <lineage>
        <taxon>Eukaryota</taxon>
        <taxon>Sar</taxon>
        <taxon>Stramenopiles</taxon>
        <taxon>Ochrophyta</taxon>
        <taxon>Bacillariophyta</taxon>
        <taxon>Coscinodiscophyceae</taxon>
        <taxon>Chaetocerotophycidae</taxon>
        <taxon>Chaetocerotales</taxon>
        <taxon>Chaetocerotaceae</taxon>
        <taxon>Chaetoceros</taxon>
    </lineage>
</organism>
<evidence type="ECO:0000256" key="1">
    <source>
        <dbReference type="ARBA" id="ARBA00022596"/>
    </source>
</evidence>
<feature type="region of interest" description="Disordered" evidence="2">
    <location>
        <begin position="126"/>
        <end position="146"/>
    </location>
</feature>
<protein>
    <recommendedName>
        <fullName evidence="5">Nickel insertion protein</fullName>
    </recommendedName>
</protein>
<proteinExistence type="predicted"/>
<evidence type="ECO:0008006" key="5">
    <source>
        <dbReference type="Google" id="ProtNLM"/>
    </source>
</evidence>
<gene>
    <name evidence="3" type="ORF">CTEN210_15356</name>
</gene>
<keyword evidence="1" id="KW-0533">Nickel</keyword>
<feature type="region of interest" description="Disordered" evidence="2">
    <location>
        <begin position="378"/>
        <end position="443"/>
    </location>
</feature>
<dbReference type="Proteomes" id="UP001054902">
    <property type="component" value="Unassembled WGS sequence"/>
</dbReference>
<dbReference type="PANTHER" id="PTHR36566">
    <property type="entry name" value="NICKEL INSERTION PROTEIN-RELATED"/>
    <property type="match status" value="1"/>
</dbReference>
<accession>A0AAD3HCT6</accession>
<evidence type="ECO:0000313" key="4">
    <source>
        <dbReference type="Proteomes" id="UP001054902"/>
    </source>
</evidence>
<keyword evidence="4" id="KW-1185">Reference proteome</keyword>
<evidence type="ECO:0000256" key="2">
    <source>
        <dbReference type="SAM" id="MobiDB-lite"/>
    </source>
</evidence>
<dbReference type="Gene3D" id="3.30.70.1380">
    <property type="entry name" value="Transcriptional regulatory protein pf0864 domain like"/>
    <property type="match status" value="1"/>
</dbReference>
<comment type="caution">
    <text evidence="3">The sequence shown here is derived from an EMBL/GenBank/DDBJ whole genome shotgun (WGS) entry which is preliminary data.</text>
</comment>
<dbReference type="Gene3D" id="3.10.20.300">
    <property type="entry name" value="mk0293 like domain"/>
    <property type="match status" value="1"/>
</dbReference>
<feature type="compositionally biased region" description="Basic and acidic residues" evidence="2">
    <location>
        <begin position="393"/>
        <end position="433"/>
    </location>
</feature>
<name>A0AAD3HCT6_9STRA</name>
<dbReference type="EMBL" id="BLLK01000062">
    <property type="protein sequence ID" value="GFH58880.1"/>
    <property type="molecule type" value="Genomic_DNA"/>
</dbReference>